<reference evidence="2 3" key="1">
    <citation type="submission" date="2022-10" db="EMBL/GenBank/DDBJ databases">
        <title>Xanthomonas sp. H13-6.</title>
        <authorList>
            <person name="Liu X."/>
            <person name="Deng Z."/>
            <person name="Jiang Y."/>
            <person name="Yu T."/>
            <person name="Ai J."/>
        </authorList>
    </citation>
    <scope>NUCLEOTIDE SEQUENCE [LARGE SCALE GENOMIC DNA]</scope>
    <source>
        <strain evidence="2 3">H13-6</strain>
    </source>
</reference>
<dbReference type="InterPro" id="IPR018720">
    <property type="entry name" value="DUF2249"/>
</dbReference>
<keyword evidence="3" id="KW-1185">Reference proteome</keyword>
<gene>
    <name evidence="2" type="ORF">OK345_06445</name>
</gene>
<protein>
    <submittedName>
        <fullName evidence="2">DUF2249 domain-containing protein</fullName>
    </submittedName>
</protein>
<evidence type="ECO:0000313" key="2">
    <source>
        <dbReference type="EMBL" id="MCW4472137.1"/>
    </source>
</evidence>
<dbReference type="Proteomes" id="UP001209922">
    <property type="component" value="Unassembled WGS sequence"/>
</dbReference>
<comment type="caution">
    <text evidence="2">The sequence shown here is derived from an EMBL/GenBank/DDBJ whole genome shotgun (WGS) entry which is preliminary data.</text>
</comment>
<dbReference type="Pfam" id="PF10006">
    <property type="entry name" value="DUF2249"/>
    <property type="match status" value="1"/>
</dbReference>
<dbReference type="RefSeq" id="WP_265127095.1">
    <property type="nucleotide sequence ID" value="NZ_JAPCHY010000004.1"/>
</dbReference>
<sequence length="124" mass="13271">MRPCVSVPEPGSEGCRLLLEAFDAAGIAVDTGPLPGPLAAAMSAALDLRLLPAPEPLQRILAELEQLPRHAQLVALTPHWPAPLLDLLDAHGYAYHLWALPDHGTGIAICHAADAWRLKAPPYR</sequence>
<feature type="domain" description="DUF2249" evidence="1">
    <location>
        <begin position="46"/>
        <end position="96"/>
    </location>
</feature>
<proteinExistence type="predicted"/>
<evidence type="ECO:0000313" key="3">
    <source>
        <dbReference type="Proteomes" id="UP001209922"/>
    </source>
</evidence>
<accession>A0ABT3JUG2</accession>
<name>A0ABT3JUG2_9XANT</name>
<evidence type="ECO:0000259" key="1">
    <source>
        <dbReference type="Pfam" id="PF10006"/>
    </source>
</evidence>
<organism evidence="2 3">
    <name type="scientific">Xanthomonas chitinilytica</name>
    <dbReference type="NCBI Taxonomy" id="2989819"/>
    <lineage>
        <taxon>Bacteria</taxon>
        <taxon>Pseudomonadati</taxon>
        <taxon>Pseudomonadota</taxon>
        <taxon>Gammaproteobacteria</taxon>
        <taxon>Lysobacterales</taxon>
        <taxon>Lysobacteraceae</taxon>
        <taxon>Xanthomonas</taxon>
    </lineage>
</organism>
<dbReference type="EMBL" id="JAPCHY010000004">
    <property type="protein sequence ID" value="MCW4472137.1"/>
    <property type="molecule type" value="Genomic_DNA"/>
</dbReference>